<accession>A0A0R1UFQ2</accession>
<dbReference type="PATRIC" id="fig|1423760.3.peg.61"/>
<dbReference type="EMBL" id="AZFK01000007">
    <property type="protein sequence ID" value="KRL92199.1"/>
    <property type="molecule type" value="Genomic_DNA"/>
</dbReference>
<dbReference type="GeneID" id="82934346"/>
<dbReference type="Proteomes" id="UP000050816">
    <property type="component" value="Unassembled WGS sequence"/>
</dbReference>
<sequence length="154" mass="17055">MKLTKDQYLAQLETHLQSQQEATTGAKVQQPATLKRGLSFVLDQLNSGYLGQYEWIVRLRKGTPVSIRLEMNLINVPVKDAARLDGKLLENEPTYGVNLYMVAEGDELNKSGLRIDVLADEAQLATASPATLVKGLQEWVAAQLAQTMENRTAE</sequence>
<comment type="caution">
    <text evidence="1">The sequence shown here is derived from an EMBL/GenBank/DDBJ whole genome shotgun (WGS) entry which is preliminary data.</text>
</comment>
<evidence type="ECO:0000313" key="2">
    <source>
        <dbReference type="Proteomes" id="UP000050816"/>
    </source>
</evidence>
<gene>
    <name evidence="1" type="ORF">FC43_GL000054</name>
</gene>
<dbReference type="AlphaFoldDB" id="A0A0R1UFQ2"/>
<name>A0A0R1UFQ2_9LACO</name>
<reference evidence="1 2" key="1">
    <citation type="journal article" date="2015" name="Genome Announc.">
        <title>Expanding the biotechnology potential of lactobacilli through comparative genomics of 213 strains and associated genera.</title>
        <authorList>
            <person name="Sun Z."/>
            <person name="Harris H.M."/>
            <person name="McCann A."/>
            <person name="Guo C."/>
            <person name="Argimon S."/>
            <person name="Zhang W."/>
            <person name="Yang X."/>
            <person name="Jeffery I.B."/>
            <person name="Cooney J.C."/>
            <person name="Kagawa T.F."/>
            <person name="Liu W."/>
            <person name="Song Y."/>
            <person name="Salvetti E."/>
            <person name="Wrobel A."/>
            <person name="Rasinkangas P."/>
            <person name="Parkhill J."/>
            <person name="Rea M.C."/>
            <person name="O'Sullivan O."/>
            <person name="Ritari J."/>
            <person name="Douillard F.P."/>
            <person name="Paul Ross R."/>
            <person name="Yang R."/>
            <person name="Briner A.E."/>
            <person name="Felis G.E."/>
            <person name="de Vos W.M."/>
            <person name="Barrangou R."/>
            <person name="Klaenhammer T.R."/>
            <person name="Caufield P.W."/>
            <person name="Cui Y."/>
            <person name="Zhang H."/>
            <person name="O'Toole P.W."/>
        </authorList>
    </citation>
    <scope>NUCLEOTIDE SEQUENCE [LARGE SCALE GENOMIC DNA]</scope>
    <source>
        <strain evidence="1 2">DSM 15946</strain>
    </source>
</reference>
<proteinExistence type="predicted"/>
<evidence type="ECO:0000313" key="1">
    <source>
        <dbReference type="EMBL" id="KRL92199.1"/>
    </source>
</evidence>
<protein>
    <submittedName>
        <fullName evidence="1">Uncharacterized protein</fullName>
    </submittedName>
</protein>
<organism evidence="1 2">
    <name type="scientific">Limosilactobacillus ingluviei DSM 15946</name>
    <dbReference type="NCBI Taxonomy" id="1423760"/>
    <lineage>
        <taxon>Bacteria</taxon>
        <taxon>Bacillati</taxon>
        <taxon>Bacillota</taxon>
        <taxon>Bacilli</taxon>
        <taxon>Lactobacillales</taxon>
        <taxon>Lactobacillaceae</taxon>
        <taxon>Limosilactobacillus</taxon>
    </lineage>
</organism>
<dbReference type="RefSeq" id="WP_019206617.1">
    <property type="nucleotide sequence ID" value="NZ_AZFK01000007.1"/>
</dbReference>